<accession>A8LKG1</accession>
<evidence type="ECO:0000259" key="6">
    <source>
        <dbReference type="Pfam" id="PF00496"/>
    </source>
</evidence>
<dbReference type="Pfam" id="PF00496">
    <property type="entry name" value="SBP_bac_5"/>
    <property type="match status" value="1"/>
</dbReference>
<dbReference type="Gene3D" id="3.90.76.10">
    <property type="entry name" value="Dipeptide-binding Protein, Domain 1"/>
    <property type="match status" value="1"/>
</dbReference>
<dbReference type="GO" id="GO:0043190">
    <property type="term" value="C:ATP-binding cassette (ABC) transporter complex"/>
    <property type="evidence" value="ECO:0007669"/>
    <property type="project" value="InterPro"/>
</dbReference>
<dbReference type="eggNOG" id="COG0747">
    <property type="taxonomic scope" value="Bacteria"/>
</dbReference>
<dbReference type="Gene3D" id="3.10.105.10">
    <property type="entry name" value="Dipeptide-binding Protein, Domain 3"/>
    <property type="match status" value="1"/>
</dbReference>
<dbReference type="GO" id="GO:0015833">
    <property type="term" value="P:peptide transport"/>
    <property type="evidence" value="ECO:0007669"/>
    <property type="project" value="TreeGrafter"/>
</dbReference>
<keyword evidence="4 5" id="KW-0732">Signal</keyword>
<dbReference type="InterPro" id="IPR039424">
    <property type="entry name" value="SBP_5"/>
</dbReference>
<feature type="chain" id="PRO_5002726045" evidence="5">
    <location>
        <begin position="25"/>
        <end position="577"/>
    </location>
</feature>
<keyword evidence="8" id="KW-1185">Reference proteome</keyword>
<feature type="domain" description="Solute-binding protein family 5" evidence="6">
    <location>
        <begin position="77"/>
        <end position="463"/>
    </location>
</feature>
<comment type="subcellular location">
    <subcellularLocation>
        <location evidence="1">Periplasm</location>
    </subcellularLocation>
</comment>
<dbReference type="Gene3D" id="3.40.190.10">
    <property type="entry name" value="Periplasmic binding protein-like II"/>
    <property type="match status" value="1"/>
</dbReference>
<feature type="signal peptide" evidence="5">
    <location>
        <begin position="1"/>
        <end position="24"/>
    </location>
</feature>
<dbReference type="GO" id="GO:0030288">
    <property type="term" value="C:outer membrane-bounded periplasmic space"/>
    <property type="evidence" value="ECO:0007669"/>
    <property type="project" value="UniProtKB-ARBA"/>
</dbReference>
<dbReference type="EMBL" id="CP000830">
    <property type="protein sequence ID" value="ABV94744.1"/>
    <property type="molecule type" value="Genomic_DNA"/>
</dbReference>
<evidence type="ECO:0000256" key="2">
    <source>
        <dbReference type="ARBA" id="ARBA00005695"/>
    </source>
</evidence>
<dbReference type="PIRSF" id="PIRSF002741">
    <property type="entry name" value="MppA"/>
    <property type="match status" value="1"/>
</dbReference>
<name>A8LKG1_DINSH</name>
<dbReference type="PANTHER" id="PTHR30290">
    <property type="entry name" value="PERIPLASMIC BINDING COMPONENT OF ABC TRANSPORTER"/>
    <property type="match status" value="1"/>
</dbReference>
<evidence type="ECO:0000313" key="7">
    <source>
        <dbReference type="EMBL" id="ABV94744.1"/>
    </source>
</evidence>
<dbReference type="PANTHER" id="PTHR30290:SF9">
    <property type="entry name" value="OLIGOPEPTIDE-BINDING PROTEIN APPA"/>
    <property type="match status" value="1"/>
</dbReference>
<dbReference type="GO" id="GO:1904680">
    <property type="term" value="F:peptide transmembrane transporter activity"/>
    <property type="evidence" value="ECO:0007669"/>
    <property type="project" value="TreeGrafter"/>
</dbReference>
<evidence type="ECO:0000256" key="5">
    <source>
        <dbReference type="SAM" id="SignalP"/>
    </source>
</evidence>
<dbReference type="AlphaFoldDB" id="A8LKG1"/>
<dbReference type="InterPro" id="IPR000914">
    <property type="entry name" value="SBP_5_dom"/>
</dbReference>
<dbReference type="KEGG" id="dsh:Dshi_3011"/>
<organism evidence="7 8">
    <name type="scientific">Dinoroseobacter shibae (strain DSM 16493 / NCIMB 14021 / DFL 12)</name>
    <dbReference type="NCBI Taxonomy" id="398580"/>
    <lineage>
        <taxon>Bacteria</taxon>
        <taxon>Pseudomonadati</taxon>
        <taxon>Pseudomonadota</taxon>
        <taxon>Alphaproteobacteria</taxon>
        <taxon>Rhodobacterales</taxon>
        <taxon>Roseobacteraceae</taxon>
        <taxon>Dinoroseobacter</taxon>
    </lineage>
</organism>
<dbReference type="CDD" id="cd08509">
    <property type="entry name" value="PBP2_TmCBP_oligosaccharides_like"/>
    <property type="match status" value="1"/>
</dbReference>
<proteinExistence type="inferred from homology"/>
<comment type="similarity">
    <text evidence="2">Belongs to the bacterial solute-binding protein 5 family.</text>
</comment>
<dbReference type="STRING" id="398580.Dshi_3011"/>
<dbReference type="RefSeq" id="WP_012179672.1">
    <property type="nucleotide sequence ID" value="NC_009952.1"/>
</dbReference>
<dbReference type="Proteomes" id="UP000006833">
    <property type="component" value="Chromosome"/>
</dbReference>
<gene>
    <name evidence="7" type="ordered locus">Dshi_3011</name>
</gene>
<keyword evidence="3" id="KW-0813">Transport</keyword>
<evidence type="ECO:0000256" key="1">
    <source>
        <dbReference type="ARBA" id="ARBA00004418"/>
    </source>
</evidence>
<reference evidence="8" key="1">
    <citation type="journal article" date="2010" name="ISME J.">
        <title>The complete genome sequence of the algal symbiont Dinoroseobacter shibae: a hitchhiker's guide to life in the sea.</title>
        <authorList>
            <person name="Wagner-Dobler I."/>
            <person name="Ballhausen B."/>
            <person name="Berger M."/>
            <person name="Brinkhoff T."/>
            <person name="Buchholz I."/>
            <person name="Bunk B."/>
            <person name="Cypionka H."/>
            <person name="Daniel R."/>
            <person name="Drepper T."/>
            <person name="Gerdts G."/>
            <person name="Hahnke S."/>
            <person name="Han C."/>
            <person name="Jahn D."/>
            <person name="Kalhoefer D."/>
            <person name="Kiss H."/>
            <person name="Klenk H.P."/>
            <person name="Kyrpides N."/>
            <person name="Liebl W."/>
            <person name="Liesegang H."/>
            <person name="Meincke L."/>
            <person name="Pati A."/>
            <person name="Petersen J."/>
            <person name="Piekarski T."/>
            <person name="Pommerenke C."/>
            <person name="Pradella S."/>
            <person name="Pukall R."/>
            <person name="Rabus R."/>
            <person name="Stackebrandt E."/>
            <person name="Thole S."/>
            <person name="Thompson L."/>
            <person name="Tielen P."/>
            <person name="Tomasch J."/>
            <person name="von Jan M."/>
            <person name="Wanphrut N."/>
            <person name="Wichels A."/>
            <person name="Zech H."/>
            <person name="Simon M."/>
        </authorList>
    </citation>
    <scope>NUCLEOTIDE SEQUENCE [LARGE SCALE GENOMIC DNA]</scope>
    <source>
        <strain evidence="8">DSM 16493 / NCIMB 14021 / DFL 12</strain>
    </source>
</reference>
<dbReference type="SUPFAM" id="SSF53850">
    <property type="entry name" value="Periplasmic binding protein-like II"/>
    <property type="match status" value="1"/>
</dbReference>
<dbReference type="HOGENOM" id="CLU_017028_8_3_5"/>
<sequence length="577" mass="64010">MTLRRTLLTVSALVLAATSGAALAQDVAREDTVIFDLDRTIKDPENFNWFTPGTKRMHGAHQAMWEPLFILNYGTGELEPWLASGFEGNETNDEFTVTLREGVEWSDGEAFNADDVVFTVNMALENEEISSREAATIRAQVASVEKIDDLTVRFNLNAPNPRFLVENFGVRIFGSFLIMPEHIWAGQDPATFAFFPPIGTGPYTYTSSATNRAIWDRNDDWWGAKTGFMDLPEPLRLIFLETGGEESRAQLIATNQMDAAQNVSVGTFEAIRFQNPNVIAWYSDYPYAAADPCARQLEINTTVAPWDSAAMRKAVSLIIDRNQIVNVAAEGATVASETMFAQYGSMAPFIDAVKAAGFGLSDEPDLEAAAALIEGEGWAKNGDGFYEKDGEVLSVDIHVNSASTEYTRTIDVVAEQLTRAGIQARSVPVENGVFWGEVLPFGTFEMSYSWLSCGSVNEPWASMGRYTVKDVVPVGERSPGFNNTARWDGPAAEAYSAIVDEIAKRPLGDPEVPELVAEAYQYLDAEMPFIPLVQSAKLLPMNTTYWTGWPTSENYYNHPFFWWNHTHQIIHNLEKVE</sequence>
<protein>
    <submittedName>
        <fullName evidence="7">ABC transporter related</fullName>
    </submittedName>
</protein>
<evidence type="ECO:0000313" key="8">
    <source>
        <dbReference type="Proteomes" id="UP000006833"/>
    </source>
</evidence>
<dbReference type="InterPro" id="IPR030678">
    <property type="entry name" value="Peptide/Ni-bd"/>
</dbReference>
<evidence type="ECO:0000256" key="4">
    <source>
        <dbReference type="ARBA" id="ARBA00022729"/>
    </source>
</evidence>
<dbReference type="OrthoDB" id="9803988at2"/>
<evidence type="ECO:0000256" key="3">
    <source>
        <dbReference type="ARBA" id="ARBA00022448"/>
    </source>
</evidence>